<dbReference type="OrthoDB" id="118256at2759"/>
<dbReference type="PANTHER" id="PTHR42039:SF1">
    <property type="entry name" value="PUTATIVE (AFU_ORTHOLOGUE AFUA_3G02940)-RELATED"/>
    <property type="match status" value="1"/>
</dbReference>
<reference evidence="3 4" key="2">
    <citation type="journal article" date="2017" name="Sci. Rep.">
        <title>Ant-infecting Ophiocordyceps genomes reveal a high diversity of potential behavioral manipulation genes and a possible major role for enterotoxins.</title>
        <authorList>
            <person name="de Bekker C."/>
            <person name="Ohm R.A."/>
            <person name="Evans H.C."/>
            <person name="Brachmann A."/>
            <person name="Hughes D.P."/>
        </authorList>
    </citation>
    <scope>NUCLEOTIDE SEQUENCE [LARGE SCALE GENOMIC DNA]</scope>
    <source>
        <strain evidence="3 4">SC16a</strain>
    </source>
</reference>
<feature type="chain" id="PRO_5012473616" description="Allergen Asp f 4" evidence="2">
    <location>
        <begin position="19"/>
        <end position="337"/>
    </location>
</feature>
<name>A0A2A9PAH6_OPHUN</name>
<evidence type="ECO:0008006" key="5">
    <source>
        <dbReference type="Google" id="ProtNLM"/>
    </source>
</evidence>
<protein>
    <recommendedName>
        <fullName evidence="5">Allergen Asp f 4</fullName>
    </recommendedName>
</protein>
<dbReference type="STRING" id="268505.A0A2A9PAH6"/>
<reference evidence="3 4" key="1">
    <citation type="journal article" date="2015" name="BMC Genomics">
        <title>Gene expression during zombie ant biting behavior reflects the complexity underlying fungal parasitic behavioral manipulation.</title>
        <authorList>
            <person name="de Bekker C."/>
            <person name="Ohm R.A."/>
            <person name="Loreto R.G."/>
            <person name="Sebastian A."/>
            <person name="Albert I."/>
            <person name="Merrow M."/>
            <person name="Brachmann A."/>
            <person name="Hughes D.P."/>
        </authorList>
    </citation>
    <scope>NUCLEOTIDE SEQUENCE [LARGE SCALE GENOMIC DNA]</scope>
    <source>
        <strain evidence="3 4">SC16a</strain>
    </source>
</reference>
<dbReference type="InterPro" id="IPR038903">
    <property type="entry name" value="Allergen_Asp_f_4"/>
</dbReference>
<dbReference type="GO" id="GO:0019863">
    <property type="term" value="F:IgE binding"/>
    <property type="evidence" value="ECO:0007669"/>
    <property type="project" value="InterPro"/>
</dbReference>
<gene>
    <name evidence="3" type="ORF">XA68_14424</name>
</gene>
<dbReference type="Pfam" id="PF25312">
    <property type="entry name" value="Allergen_Asp_f_4"/>
    <property type="match status" value="1"/>
</dbReference>
<dbReference type="AlphaFoldDB" id="A0A2A9PAH6"/>
<evidence type="ECO:0000256" key="2">
    <source>
        <dbReference type="SAM" id="SignalP"/>
    </source>
</evidence>
<keyword evidence="4" id="KW-1185">Reference proteome</keyword>
<evidence type="ECO:0000256" key="1">
    <source>
        <dbReference type="SAM" id="MobiDB-lite"/>
    </source>
</evidence>
<proteinExistence type="predicted"/>
<evidence type="ECO:0000313" key="4">
    <source>
        <dbReference type="Proteomes" id="UP000037136"/>
    </source>
</evidence>
<feature type="signal peptide" evidence="2">
    <location>
        <begin position="1"/>
        <end position="18"/>
    </location>
</feature>
<dbReference type="Proteomes" id="UP000037136">
    <property type="component" value="Unassembled WGS sequence"/>
</dbReference>
<dbReference type="GO" id="GO:0005576">
    <property type="term" value="C:extracellular region"/>
    <property type="evidence" value="ECO:0007669"/>
    <property type="project" value="InterPro"/>
</dbReference>
<organism evidence="3 4">
    <name type="scientific">Ophiocordyceps unilateralis</name>
    <name type="common">Zombie-ant fungus</name>
    <name type="synonym">Torrubia unilateralis</name>
    <dbReference type="NCBI Taxonomy" id="268505"/>
    <lineage>
        <taxon>Eukaryota</taxon>
        <taxon>Fungi</taxon>
        <taxon>Dikarya</taxon>
        <taxon>Ascomycota</taxon>
        <taxon>Pezizomycotina</taxon>
        <taxon>Sordariomycetes</taxon>
        <taxon>Hypocreomycetidae</taxon>
        <taxon>Hypocreales</taxon>
        <taxon>Ophiocordycipitaceae</taxon>
        <taxon>Ophiocordyceps</taxon>
    </lineage>
</organism>
<dbReference type="EMBL" id="LAZP02000352">
    <property type="protein sequence ID" value="PFH57903.1"/>
    <property type="molecule type" value="Genomic_DNA"/>
</dbReference>
<accession>A0A2A9PAH6</accession>
<feature type="compositionally biased region" description="Polar residues" evidence="1">
    <location>
        <begin position="83"/>
        <end position="92"/>
    </location>
</feature>
<comment type="caution">
    <text evidence="3">The sequence shown here is derived from an EMBL/GenBank/DDBJ whole genome shotgun (WGS) entry which is preliminary data.</text>
</comment>
<keyword evidence="2" id="KW-0732">Signal</keyword>
<feature type="compositionally biased region" description="Low complexity" evidence="1">
    <location>
        <begin position="64"/>
        <end position="75"/>
    </location>
</feature>
<sequence length="337" mass="35575">MKTSLSTLLLAAALGSLAHPSGHGHQHFHRALTQYTKSVPPSNDIADKKSAPVPPSPKEDDVLSPVSAPAAPAISDYKDLQPTLPNKQPEQSKPTKESSHSGASFGDGPESYTDFCSDAKSKRATVAQVFEAGNLGNGKYGCNLMLVKSHYADKYDYTVRFVNDGGHRQECVCWLKMGPDGKQLIGFFEGHQVLTFNVDSKAEQYLAIQADTKGGCSCYKNKVPTVPSIGQFASTWLEFDMGSKANGGCSGADASSLAAHAAGMDVPGMQVCDAARPYPQGNCSTIYAGGKGNALSYPGGTADMDGLSVNLNPGPAHYVVKIDYQEPAPADAISPKR</sequence>
<dbReference type="PANTHER" id="PTHR42039">
    <property type="entry name" value="PUTATIVE (AFU_ORTHOLOGUE AFUA_3G02940)-RELATED"/>
    <property type="match status" value="1"/>
</dbReference>
<feature type="region of interest" description="Disordered" evidence="1">
    <location>
        <begin position="35"/>
        <end position="108"/>
    </location>
</feature>
<evidence type="ECO:0000313" key="3">
    <source>
        <dbReference type="EMBL" id="PFH57903.1"/>
    </source>
</evidence>